<name>A0AAD8J3R5_9APIA</name>
<accession>A0AAD8J3R5</accession>
<gene>
    <name evidence="1" type="ORF">POM88_006456</name>
</gene>
<evidence type="ECO:0000313" key="1">
    <source>
        <dbReference type="EMBL" id="KAK1396593.1"/>
    </source>
</evidence>
<dbReference type="AlphaFoldDB" id="A0AAD8J3R5"/>
<evidence type="ECO:0000313" key="2">
    <source>
        <dbReference type="Proteomes" id="UP001237642"/>
    </source>
</evidence>
<dbReference type="Proteomes" id="UP001237642">
    <property type="component" value="Unassembled WGS sequence"/>
</dbReference>
<reference evidence="1" key="1">
    <citation type="submission" date="2023-02" db="EMBL/GenBank/DDBJ databases">
        <title>Genome of toxic invasive species Heracleum sosnowskyi carries increased number of genes despite the absence of recent whole-genome duplications.</title>
        <authorList>
            <person name="Schelkunov M."/>
            <person name="Shtratnikova V."/>
            <person name="Makarenko M."/>
            <person name="Klepikova A."/>
            <person name="Omelchenko D."/>
            <person name="Novikova G."/>
            <person name="Obukhova E."/>
            <person name="Bogdanov V."/>
            <person name="Penin A."/>
            <person name="Logacheva M."/>
        </authorList>
    </citation>
    <scope>NUCLEOTIDE SEQUENCE</scope>
    <source>
        <strain evidence="1">Hsosn_3</strain>
        <tissue evidence="1">Leaf</tissue>
    </source>
</reference>
<dbReference type="EMBL" id="JAUIZM010000002">
    <property type="protein sequence ID" value="KAK1396593.1"/>
    <property type="molecule type" value="Genomic_DNA"/>
</dbReference>
<sequence>MKCRLDYVHVRSLCASSLSSRGASCQNLAGSENSKNRAAYTREGRKQLFTVLQSARGSSASVLKEKLSSLGSSGILADHHLQAQMQEHHLKGVVEDHSIIFLAHNGPTGLGSEVGR</sequence>
<organism evidence="1 2">
    <name type="scientific">Heracleum sosnowskyi</name>
    <dbReference type="NCBI Taxonomy" id="360622"/>
    <lineage>
        <taxon>Eukaryota</taxon>
        <taxon>Viridiplantae</taxon>
        <taxon>Streptophyta</taxon>
        <taxon>Embryophyta</taxon>
        <taxon>Tracheophyta</taxon>
        <taxon>Spermatophyta</taxon>
        <taxon>Magnoliopsida</taxon>
        <taxon>eudicotyledons</taxon>
        <taxon>Gunneridae</taxon>
        <taxon>Pentapetalae</taxon>
        <taxon>asterids</taxon>
        <taxon>campanulids</taxon>
        <taxon>Apiales</taxon>
        <taxon>Apiaceae</taxon>
        <taxon>Apioideae</taxon>
        <taxon>apioid superclade</taxon>
        <taxon>Tordylieae</taxon>
        <taxon>Tordyliinae</taxon>
        <taxon>Heracleum</taxon>
    </lineage>
</organism>
<protein>
    <submittedName>
        <fullName evidence="1">Uncharacterized protein</fullName>
    </submittedName>
</protein>
<comment type="caution">
    <text evidence="1">The sequence shown here is derived from an EMBL/GenBank/DDBJ whole genome shotgun (WGS) entry which is preliminary data.</text>
</comment>
<reference evidence="1" key="2">
    <citation type="submission" date="2023-05" db="EMBL/GenBank/DDBJ databases">
        <authorList>
            <person name="Schelkunov M.I."/>
        </authorList>
    </citation>
    <scope>NUCLEOTIDE SEQUENCE</scope>
    <source>
        <strain evidence="1">Hsosn_3</strain>
        <tissue evidence="1">Leaf</tissue>
    </source>
</reference>
<proteinExistence type="predicted"/>
<keyword evidence="2" id="KW-1185">Reference proteome</keyword>